<feature type="domain" description="Protein kinase" evidence="2">
    <location>
        <begin position="107"/>
        <end position="403"/>
    </location>
</feature>
<dbReference type="InterPro" id="IPR052751">
    <property type="entry name" value="Plant_MAPKKK"/>
</dbReference>
<dbReference type="InterPro" id="IPR000719">
    <property type="entry name" value="Prot_kinase_dom"/>
</dbReference>
<keyword evidence="1" id="KW-1133">Transmembrane helix</keyword>
<dbReference type="Proteomes" id="UP000004994">
    <property type="component" value="Chromosome 12"/>
</dbReference>
<dbReference type="SMART" id="SM00220">
    <property type="entry name" value="S_TKc"/>
    <property type="match status" value="1"/>
</dbReference>
<dbReference type="EnsemblPlants" id="Solyc12g005360.2.1">
    <property type="protein sequence ID" value="Solyc12g005360.2.1"/>
    <property type="gene ID" value="Solyc12g005360.2"/>
</dbReference>
<dbReference type="STRING" id="4081.A0A3Q7J1G4"/>
<protein>
    <recommendedName>
        <fullName evidence="2">Protein kinase domain-containing protein</fullName>
    </recommendedName>
</protein>
<accession>A0A3Q7J1G4</accession>
<evidence type="ECO:0000313" key="3">
    <source>
        <dbReference type="EnsemblPlants" id="Solyc12g005360.2.1"/>
    </source>
</evidence>
<dbReference type="InterPro" id="IPR011009">
    <property type="entry name" value="Kinase-like_dom_sf"/>
</dbReference>
<dbReference type="GO" id="GO:0005524">
    <property type="term" value="F:ATP binding"/>
    <property type="evidence" value="ECO:0007669"/>
    <property type="project" value="InterPro"/>
</dbReference>
<dbReference type="AlphaFoldDB" id="A0A3Q7J1G4"/>
<proteinExistence type="predicted"/>
<dbReference type="PROSITE" id="PS00108">
    <property type="entry name" value="PROTEIN_KINASE_ST"/>
    <property type="match status" value="1"/>
</dbReference>
<reference evidence="3" key="1">
    <citation type="journal article" date="2012" name="Nature">
        <title>The tomato genome sequence provides insights into fleshy fruit evolution.</title>
        <authorList>
            <consortium name="Tomato Genome Consortium"/>
        </authorList>
    </citation>
    <scope>NUCLEOTIDE SEQUENCE [LARGE SCALE GENOMIC DNA]</scope>
    <source>
        <strain evidence="3">cv. Heinz 1706</strain>
    </source>
</reference>
<keyword evidence="1" id="KW-0812">Transmembrane</keyword>
<dbReference type="GO" id="GO:0007165">
    <property type="term" value="P:signal transduction"/>
    <property type="evidence" value="ECO:0000318"/>
    <property type="project" value="GO_Central"/>
</dbReference>
<evidence type="ECO:0000259" key="2">
    <source>
        <dbReference type="PROSITE" id="PS50011"/>
    </source>
</evidence>
<reference evidence="3" key="2">
    <citation type="submission" date="2019-01" db="UniProtKB">
        <authorList>
            <consortium name="EnsemblPlants"/>
        </authorList>
    </citation>
    <scope>IDENTIFICATION</scope>
    <source>
        <strain evidence="3">cv. Heinz 1706</strain>
    </source>
</reference>
<keyword evidence="4" id="KW-1185">Reference proteome</keyword>
<feature type="transmembrane region" description="Helical" evidence="1">
    <location>
        <begin position="401"/>
        <end position="421"/>
    </location>
</feature>
<dbReference type="PANTHER" id="PTHR48011:SF60">
    <property type="entry name" value="PROTEIN KINASE DOMAIN-CONTAINING PROTEIN"/>
    <property type="match status" value="1"/>
</dbReference>
<dbReference type="InterPro" id="IPR008271">
    <property type="entry name" value="Ser/Thr_kinase_AS"/>
</dbReference>
<organism evidence="3">
    <name type="scientific">Solanum lycopersicum</name>
    <name type="common">Tomato</name>
    <name type="synonym">Lycopersicon esculentum</name>
    <dbReference type="NCBI Taxonomy" id="4081"/>
    <lineage>
        <taxon>Eukaryota</taxon>
        <taxon>Viridiplantae</taxon>
        <taxon>Streptophyta</taxon>
        <taxon>Embryophyta</taxon>
        <taxon>Tracheophyta</taxon>
        <taxon>Spermatophyta</taxon>
        <taxon>Magnoliopsida</taxon>
        <taxon>eudicotyledons</taxon>
        <taxon>Gunneridae</taxon>
        <taxon>Pentapetalae</taxon>
        <taxon>asterids</taxon>
        <taxon>lamiids</taxon>
        <taxon>Solanales</taxon>
        <taxon>Solanaceae</taxon>
        <taxon>Solanoideae</taxon>
        <taxon>Solaneae</taxon>
        <taxon>Solanum</taxon>
        <taxon>Solanum subgen. Lycopersicon</taxon>
    </lineage>
</organism>
<dbReference type="Gramene" id="Solyc12g005360.2.1">
    <property type="protein sequence ID" value="Solyc12g005360.2.1"/>
    <property type="gene ID" value="Solyc12g005360.2"/>
</dbReference>
<dbReference type="InParanoid" id="A0A3Q7J1G4"/>
<dbReference type="PROSITE" id="PS50011">
    <property type="entry name" value="PROTEIN_KINASE_DOM"/>
    <property type="match status" value="1"/>
</dbReference>
<keyword evidence="1" id="KW-0472">Membrane</keyword>
<dbReference type="PANTHER" id="PTHR48011">
    <property type="entry name" value="CCR4-NOT TRANSCRIPTIONAL COMPLEX SUBUNIT CAF120-RELATED"/>
    <property type="match status" value="1"/>
</dbReference>
<name>A0A3Q7J1G4_SOLLC</name>
<evidence type="ECO:0000256" key="1">
    <source>
        <dbReference type="SAM" id="Phobius"/>
    </source>
</evidence>
<dbReference type="Gene3D" id="1.10.510.10">
    <property type="entry name" value="Transferase(Phosphotransferase) domain 1"/>
    <property type="match status" value="1"/>
</dbReference>
<evidence type="ECO:0000313" key="4">
    <source>
        <dbReference type="Proteomes" id="UP000004994"/>
    </source>
</evidence>
<dbReference type="PaxDb" id="4081-Solyc12g005360.1.1"/>
<dbReference type="SUPFAM" id="SSF56112">
    <property type="entry name" value="Protein kinase-like (PK-like)"/>
    <property type="match status" value="1"/>
</dbReference>
<sequence length="479" mass="55394">MYQYTPFNINEVENLIIFLRSYNFRIKNFPTVTLIYEEDRSLLHVNPLFTRTRNNIVLVYKKNVIMEIIFQLIIYRTYSYTIFSHSSFFKIQNSREFIIMITTDKRWIKQYVLGVGCNGPVYLATHSSAKNYSEAVAVKSAEIGTDECSVLREEAKILNKLKGSPYIIRCFGEDQSTEYSKYTYNLLLECAHSGTLLTFILWNGKISEQVAAIYAYQLLMGIRHIHNKGYIHGDIKLTNILIYPDNKLIKIADFGCAKEEKSRAHQVFDICSVGCVVAKMLTGKGSWYAEQIDEYKRQIWGFDTGDEQFIDIGLSKMAENFVIGCLLCDVPGGLLSVDELINHPFIQNVISTENEHHMMNTHNPFGDYWVLERDLFSTTYDEWKDILSGLSLRTVLSPSSIVFSFCFDYNIIILLLFFSILNDKRINRTSNFSNFTLISSKDLNSSHFDHRFTKILKESRSILINSLFLEIIFGFTIIK</sequence>
<dbReference type="Pfam" id="PF00069">
    <property type="entry name" value="Pkinase"/>
    <property type="match status" value="1"/>
</dbReference>
<dbReference type="Gene3D" id="3.30.200.20">
    <property type="entry name" value="Phosphorylase Kinase, domain 1"/>
    <property type="match status" value="1"/>
</dbReference>
<feature type="transmembrane region" description="Helical" evidence="1">
    <location>
        <begin position="461"/>
        <end position="478"/>
    </location>
</feature>
<dbReference type="GO" id="GO:0004672">
    <property type="term" value="F:protein kinase activity"/>
    <property type="evidence" value="ECO:0000318"/>
    <property type="project" value="GO_Central"/>
</dbReference>